<organism evidence="2 3">
    <name type="scientific">Plectosphaerella cucumerina</name>
    <dbReference type="NCBI Taxonomy" id="40658"/>
    <lineage>
        <taxon>Eukaryota</taxon>
        <taxon>Fungi</taxon>
        <taxon>Dikarya</taxon>
        <taxon>Ascomycota</taxon>
        <taxon>Pezizomycotina</taxon>
        <taxon>Sordariomycetes</taxon>
        <taxon>Hypocreomycetidae</taxon>
        <taxon>Glomerellales</taxon>
        <taxon>Plectosphaerellaceae</taxon>
        <taxon>Plectosphaerella</taxon>
    </lineage>
</organism>
<reference evidence="2" key="1">
    <citation type="journal article" date="2021" name="Nat. Commun.">
        <title>Genetic determinants of endophytism in the Arabidopsis root mycobiome.</title>
        <authorList>
            <person name="Mesny F."/>
            <person name="Miyauchi S."/>
            <person name="Thiergart T."/>
            <person name="Pickel B."/>
            <person name="Atanasova L."/>
            <person name="Karlsson M."/>
            <person name="Huettel B."/>
            <person name="Barry K.W."/>
            <person name="Haridas S."/>
            <person name="Chen C."/>
            <person name="Bauer D."/>
            <person name="Andreopoulos W."/>
            <person name="Pangilinan J."/>
            <person name="LaButti K."/>
            <person name="Riley R."/>
            <person name="Lipzen A."/>
            <person name="Clum A."/>
            <person name="Drula E."/>
            <person name="Henrissat B."/>
            <person name="Kohler A."/>
            <person name="Grigoriev I.V."/>
            <person name="Martin F.M."/>
            <person name="Hacquard S."/>
        </authorList>
    </citation>
    <scope>NUCLEOTIDE SEQUENCE</scope>
    <source>
        <strain evidence="2">MPI-CAGE-AT-0016</strain>
    </source>
</reference>
<dbReference type="AlphaFoldDB" id="A0A8K0TAJ2"/>
<dbReference type="EMBL" id="JAGPXD010000004">
    <property type="protein sequence ID" value="KAH7358315.1"/>
    <property type="molecule type" value="Genomic_DNA"/>
</dbReference>
<evidence type="ECO:0000313" key="2">
    <source>
        <dbReference type="EMBL" id="KAH7358315.1"/>
    </source>
</evidence>
<dbReference type="OrthoDB" id="4424523at2759"/>
<sequence>MPNADNTGPGYPEGYKLASTGYEYDALINLRVWTGFPKWGFVIFRGTYDNDAEWATFIALLKESVAESLQFAKQEENLRPDFEWTIIEDRASLDNVSTDVVRARFLDWVAARSVERDGVQADVPWMTDRVPRYRYCIYINDACFSSMGARKVGRTTQWTLDGGEVAIINSMHCPCDDEDDDETDEDEDDSEEGEKDEGYPPIEGNTDYDVGWAYVQVIGLGNLYSSMCYANEWEMVYRGQRPDRRPEARQGQPLSVVDRVWVAGSSLAPEY</sequence>
<gene>
    <name evidence="2" type="ORF">B0T11DRAFT_102423</name>
</gene>
<comment type="caution">
    <text evidence="2">The sequence shown here is derived from an EMBL/GenBank/DDBJ whole genome shotgun (WGS) entry which is preliminary data.</text>
</comment>
<proteinExistence type="predicted"/>
<keyword evidence="3" id="KW-1185">Reference proteome</keyword>
<name>A0A8K0TAJ2_9PEZI</name>
<evidence type="ECO:0000256" key="1">
    <source>
        <dbReference type="SAM" id="MobiDB-lite"/>
    </source>
</evidence>
<evidence type="ECO:0000313" key="3">
    <source>
        <dbReference type="Proteomes" id="UP000813385"/>
    </source>
</evidence>
<protein>
    <submittedName>
        <fullName evidence="2">Uncharacterized protein</fullName>
    </submittedName>
</protein>
<feature type="compositionally biased region" description="Acidic residues" evidence="1">
    <location>
        <begin position="176"/>
        <end position="195"/>
    </location>
</feature>
<accession>A0A8K0TAJ2</accession>
<dbReference type="Proteomes" id="UP000813385">
    <property type="component" value="Unassembled WGS sequence"/>
</dbReference>
<feature type="region of interest" description="Disordered" evidence="1">
    <location>
        <begin position="172"/>
        <end position="204"/>
    </location>
</feature>